<dbReference type="CDD" id="cd00071">
    <property type="entry name" value="GMPK"/>
    <property type="match status" value="1"/>
</dbReference>
<evidence type="ECO:0000313" key="8">
    <source>
        <dbReference type="Proteomes" id="UP000051248"/>
    </source>
</evidence>
<dbReference type="Gene3D" id="3.40.50.300">
    <property type="entry name" value="P-loop containing nucleotide triphosphate hydrolases"/>
    <property type="match status" value="1"/>
</dbReference>
<dbReference type="OrthoDB" id="1033810at2"/>
<evidence type="ECO:0000256" key="5">
    <source>
        <dbReference type="ARBA" id="ARBA00048594"/>
    </source>
</evidence>
<name>A0A0R1KHU6_9LACO</name>
<comment type="caution">
    <text evidence="7">The sequence shown here is derived from an EMBL/GenBank/DDBJ whole genome shotgun (WGS) entry which is preliminary data.</text>
</comment>
<dbReference type="eggNOG" id="COG0194">
    <property type="taxonomic scope" value="Bacteria"/>
</dbReference>
<dbReference type="InterPro" id="IPR027417">
    <property type="entry name" value="P-loop_NTPase"/>
</dbReference>
<dbReference type="PATRIC" id="fig|1423775.4.peg.714"/>
<dbReference type="Pfam" id="PF00625">
    <property type="entry name" value="Guanylate_kin"/>
    <property type="match status" value="1"/>
</dbReference>
<comment type="catalytic activity">
    <reaction evidence="5">
        <text>GMP + ATP = GDP + ADP</text>
        <dbReference type="Rhea" id="RHEA:20780"/>
        <dbReference type="ChEBI" id="CHEBI:30616"/>
        <dbReference type="ChEBI" id="CHEBI:58115"/>
        <dbReference type="ChEBI" id="CHEBI:58189"/>
        <dbReference type="ChEBI" id="CHEBI:456216"/>
        <dbReference type="EC" id="2.7.4.8"/>
    </reaction>
</comment>
<dbReference type="STRING" id="1423775.FD03_GL000699"/>
<dbReference type="PRINTS" id="PR01100">
    <property type="entry name" value="SHIKIMTKNASE"/>
</dbReference>
<accession>A0A0R1KHU6</accession>
<dbReference type="SUPFAM" id="SSF52540">
    <property type="entry name" value="P-loop containing nucleoside triphosphate hydrolases"/>
    <property type="match status" value="1"/>
</dbReference>
<dbReference type="PANTHER" id="PTHR23117">
    <property type="entry name" value="GUANYLATE KINASE-RELATED"/>
    <property type="match status" value="1"/>
</dbReference>
<dbReference type="GO" id="GO:0004385">
    <property type="term" value="F:GMP kinase activity"/>
    <property type="evidence" value="ECO:0007669"/>
    <property type="project" value="UniProtKB-EC"/>
</dbReference>
<evidence type="ECO:0000256" key="4">
    <source>
        <dbReference type="ARBA" id="ARBA00022777"/>
    </source>
</evidence>
<dbReference type="SMART" id="SM00072">
    <property type="entry name" value="GuKc"/>
    <property type="match status" value="1"/>
</dbReference>
<feature type="domain" description="Guanylate kinase-like" evidence="6">
    <location>
        <begin position="3"/>
        <end position="180"/>
    </location>
</feature>
<dbReference type="AlphaFoldDB" id="A0A0R1KHU6"/>
<gene>
    <name evidence="7" type="ORF">FD03_GL000699</name>
</gene>
<evidence type="ECO:0000256" key="3">
    <source>
        <dbReference type="ARBA" id="ARBA00022679"/>
    </source>
</evidence>
<dbReference type="GO" id="GO:0005829">
    <property type="term" value="C:cytosol"/>
    <property type="evidence" value="ECO:0007669"/>
    <property type="project" value="TreeGrafter"/>
</dbReference>
<dbReference type="PANTHER" id="PTHR23117:SF13">
    <property type="entry name" value="GUANYLATE KINASE"/>
    <property type="match status" value="1"/>
</dbReference>
<dbReference type="RefSeq" id="WP_025023295.1">
    <property type="nucleotide sequence ID" value="NZ_AZDZ01000001.1"/>
</dbReference>
<keyword evidence="8" id="KW-1185">Reference proteome</keyword>
<sequence>MDKKIIVITGASGTGKTTISQYLKQKYNIPPVLTHTTRAPRAGEVDGVDYHFETDETFSKNHYLEQVEYSGFHYGSSEESLEQTWKTVDVASIVVDTAGAISYKKKYGDTAVVIFLEVDVETVAHRLHGRGDDPERLTRRINSEEFKRDLRIPDELRGKSYEIVNKDIKITEKKVDKVVNNLKSK</sequence>
<evidence type="ECO:0000313" key="7">
    <source>
        <dbReference type="EMBL" id="KRK81107.1"/>
    </source>
</evidence>
<evidence type="ECO:0000256" key="1">
    <source>
        <dbReference type="ARBA" id="ARBA00003531"/>
    </source>
</evidence>
<evidence type="ECO:0000256" key="2">
    <source>
        <dbReference type="ARBA" id="ARBA00005790"/>
    </source>
</evidence>
<dbReference type="InterPro" id="IPR008144">
    <property type="entry name" value="Guanylate_kin-like_dom"/>
</dbReference>
<reference evidence="7 8" key="1">
    <citation type="journal article" date="2015" name="Genome Announc.">
        <title>Expanding the biotechnology potential of lactobacilli through comparative genomics of 213 strains and associated genera.</title>
        <authorList>
            <person name="Sun Z."/>
            <person name="Harris H.M."/>
            <person name="McCann A."/>
            <person name="Guo C."/>
            <person name="Argimon S."/>
            <person name="Zhang W."/>
            <person name="Yang X."/>
            <person name="Jeffery I.B."/>
            <person name="Cooney J.C."/>
            <person name="Kagawa T.F."/>
            <person name="Liu W."/>
            <person name="Song Y."/>
            <person name="Salvetti E."/>
            <person name="Wrobel A."/>
            <person name="Rasinkangas P."/>
            <person name="Parkhill J."/>
            <person name="Rea M.C."/>
            <person name="O'Sullivan O."/>
            <person name="Ritari J."/>
            <person name="Douillard F.P."/>
            <person name="Paul Ross R."/>
            <person name="Yang R."/>
            <person name="Briner A.E."/>
            <person name="Felis G.E."/>
            <person name="de Vos W.M."/>
            <person name="Barrangou R."/>
            <person name="Klaenhammer T.R."/>
            <person name="Caufield P.W."/>
            <person name="Cui Y."/>
            <person name="Zhang H."/>
            <person name="O'Toole P.W."/>
        </authorList>
    </citation>
    <scope>NUCLEOTIDE SEQUENCE [LARGE SCALE GENOMIC DNA]</scope>
    <source>
        <strain evidence="7 8">DSM 19682</strain>
    </source>
</reference>
<proteinExistence type="inferred from homology"/>
<keyword evidence="3" id="KW-0808">Transferase</keyword>
<organism evidence="7 8">
    <name type="scientific">Companilactobacillus nodensis DSM 19682 = JCM 14932 = NBRC 107160</name>
    <dbReference type="NCBI Taxonomy" id="1423775"/>
    <lineage>
        <taxon>Bacteria</taxon>
        <taxon>Bacillati</taxon>
        <taxon>Bacillota</taxon>
        <taxon>Bacilli</taxon>
        <taxon>Lactobacillales</taxon>
        <taxon>Lactobacillaceae</taxon>
        <taxon>Companilactobacillus</taxon>
    </lineage>
</organism>
<protein>
    <submittedName>
        <fullName evidence="7">Guanylate kinase</fullName>
    </submittedName>
</protein>
<dbReference type="PROSITE" id="PS50052">
    <property type="entry name" value="GUANYLATE_KINASE_2"/>
    <property type="match status" value="1"/>
</dbReference>
<dbReference type="Proteomes" id="UP000051248">
    <property type="component" value="Unassembled WGS sequence"/>
</dbReference>
<comment type="similarity">
    <text evidence="2">Belongs to the guanylate kinase family.</text>
</comment>
<keyword evidence="4 7" id="KW-0418">Kinase</keyword>
<evidence type="ECO:0000259" key="6">
    <source>
        <dbReference type="PROSITE" id="PS50052"/>
    </source>
</evidence>
<comment type="function">
    <text evidence="1">Essential for recycling GMP and indirectly, cGMP.</text>
</comment>
<dbReference type="InterPro" id="IPR008145">
    <property type="entry name" value="GK/Ca_channel_bsu"/>
</dbReference>
<dbReference type="EMBL" id="AZDZ01000001">
    <property type="protein sequence ID" value="KRK81107.1"/>
    <property type="molecule type" value="Genomic_DNA"/>
</dbReference>